<dbReference type="InterPro" id="IPR026050">
    <property type="entry name" value="C1GALT1/C1GALT1_chp1"/>
</dbReference>
<dbReference type="Pfam" id="PF02434">
    <property type="entry name" value="Fringe"/>
    <property type="match status" value="1"/>
</dbReference>
<comment type="pathway">
    <text evidence="2">Protein modification; protein glycosylation.</text>
</comment>
<keyword evidence="10 12" id="KW-1133">Transmembrane helix</keyword>
<dbReference type="InterPro" id="IPR003378">
    <property type="entry name" value="Fringe-like_glycosylTrfase"/>
</dbReference>
<dbReference type="AlphaFoldDB" id="A0A7S1PDI1"/>
<evidence type="ECO:0000256" key="5">
    <source>
        <dbReference type="ARBA" id="ARBA00022676"/>
    </source>
</evidence>
<dbReference type="Gene3D" id="3.90.550.50">
    <property type="match status" value="1"/>
</dbReference>
<keyword evidence="11 12" id="KW-0472">Membrane</keyword>
<dbReference type="GO" id="GO:0016263">
    <property type="term" value="F:glycoprotein-N-acetylgalactosamine 3-beta-galactosyltransferase activity"/>
    <property type="evidence" value="ECO:0007669"/>
    <property type="project" value="UniProtKB-EC"/>
</dbReference>
<evidence type="ECO:0000259" key="13">
    <source>
        <dbReference type="Pfam" id="PF02434"/>
    </source>
</evidence>
<evidence type="ECO:0000256" key="6">
    <source>
        <dbReference type="ARBA" id="ARBA00022679"/>
    </source>
</evidence>
<keyword evidence="6" id="KW-0808">Transferase</keyword>
<keyword evidence="8" id="KW-0547">Nucleotide-binding</keyword>
<keyword evidence="7 12" id="KW-0812">Transmembrane</keyword>
<dbReference type="GO" id="GO:0016020">
    <property type="term" value="C:membrane"/>
    <property type="evidence" value="ECO:0007669"/>
    <property type="project" value="UniProtKB-SubCell"/>
</dbReference>
<accession>A0A7S1PDI1</accession>
<dbReference type="EMBL" id="HBGB01050272">
    <property type="protein sequence ID" value="CAD9074378.1"/>
    <property type="molecule type" value="Transcribed_RNA"/>
</dbReference>
<evidence type="ECO:0000256" key="8">
    <source>
        <dbReference type="ARBA" id="ARBA00022741"/>
    </source>
</evidence>
<proteinExistence type="inferred from homology"/>
<organism evidence="14">
    <name type="scientific">Vitrella brassicaformis</name>
    <dbReference type="NCBI Taxonomy" id="1169539"/>
    <lineage>
        <taxon>Eukaryota</taxon>
        <taxon>Sar</taxon>
        <taxon>Alveolata</taxon>
        <taxon>Colpodellida</taxon>
        <taxon>Vitrellaceae</taxon>
        <taxon>Vitrella</taxon>
    </lineage>
</organism>
<evidence type="ECO:0000256" key="11">
    <source>
        <dbReference type="ARBA" id="ARBA00023136"/>
    </source>
</evidence>
<sequence length="330" mass="38827">MKASWSTKGIIYANAVFCMLLLTWLSIFTTLTQDRFRLRSMLLFGSSGIVKRTDNNRHFRDLRKNGSVWVDHDLDKTLISLHTHQRAFLDKRERILRTWGRHVPHLLTFVGSLPPAKEIEKKGQKNEITNLDQTVELGANIDGYTVLWKKVLKSYMFLCEHLIDTYEWFMRADDDLFLVTYNLANALREFDPEQVHYLGQRMSYKEQEYASGGAGYVFSRGLMKAMCLRPIAQQPGNTRWENCLSVDPKDDKFWKGAERYGKPEDVYMATCIDKHIGHKMQSISGFQGMSASYRHPQYSEFEWLKQRESPVITFHYVTREQMYQMYTQFY</sequence>
<evidence type="ECO:0000256" key="7">
    <source>
        <dbReference type="ARBA" id="ARBA00022692"/>
    </source>
</evidence>
<evidence type="ECO:0000256" key="10">
    <source>
        <dbReference type="ARBA" id="ARBA00022989"/>
    </source>
</evidence>
<evidence type="ECO:0000256" key="12">
    <source>
        <dbReference type="SAM" id="Phobius"/>
    </source>
</evidence>
<keyword evidence="9" id="KW-0735">Signal-anchor</keyword>
<comment type="subcellular location">
    <subcellularLocation>
        <location evidence="1">Membrane</location>
        <topology evidence="1">Single-pass type II membrane protein</topology>
    </subcellularLocation>
</comment>
<dbReference type="PANTHER" id="PTHR23033">
    <property type="entry name" value="BETA1,3-GALACTOSYLTRANSFERASE"/>
    <property type="match status" value="1"/>
</dbReference>
<evidence type="ECO:0000256" key="1">
    <source>
        <dbReference type="ARBA" id="ARBA00004606"/>
    </source>
</evidence>
<reference evidence="14" key="1">
    <citation type="submission" date="2021-01" db="EMBL/GenBank/DDBJ databases">
        <authorList>
            <person name="Corre E."/>
            <person name="Pelletier E."/>
            <person name="Niang G."/>
            <person name="Scheremetjew M."/>
            <person name="Finn R."/>
            <person name="Kale V."/>
            <person name="Holt S."/>
            <person name="Cochrane G."/>
            <person name="Meng A."/>
            <person name="Brown T."/>
            <person name="Cohen L."/>
        </authorList>
    </citation>
    <scope>NUCLEOTIDE SEQUENCE</scope>
    <source>
        <strain evidence="14">CCMP3346</strain>
    </source>
</reference>
<evidence type="ECO:0000256" key="2">
    <source>
        <dbReference type="ARBA" id="ARBA00004922"/>
    </source>
</evidence>
<protein>
    <recommendedName>
        <fullName evidence="4">N-acetylgalactosaminide beta-1,3-galactosyltransferase</fullName>
        <ecNumber evidence="4">2.4.1.122</ecNumber>
    </recommendedName>
</protein>
<evidence type="ECO:0000313" key="14">
    <source>
        <dbReference type="EMBL" id="CAD9074378.1"/>
    </source>
</evidence>
<gene>
    <name evidence="14" type="ORF">VBRA1451_LOCUS29466</name>
</gene>
<evidence type="ECO:0000256" key="4">
    <source>
        <dbReference type="ARBA" id="ARBA00012557"/>
    </source>
</evidence>
<feature type="domain" description="Fringe-like glycosyltransferase" evidence="13">
    <location>
        <begin position="74"/>
        <end position="286"/>
    </location>
</feature>
<evidence type="ECO:0000256" key="3">
    <source>
        <dbReference type="ARBA" id="ARBA00006462"/>
    </source>
</evidence>
<feature type="transmembrane region" description="Helical" evidence="12">
    <location>
        <begin position="12"/>
        <end position="31"/>
    </location>
</feature>
<evidence type="ECO:0000256" key="9">
    <source>
        <dbReference type="ARBA" id="ARBA00022968"/>
    </source>
</evidence>
<comment type="similarity">
    <text evidence="3">Belongs to the glycosyltransferase 31 family. Beta3-Gal-T subfamily.</text>
</comment>
<dbReference type="EC" id="2.4.1.122" evidence="4"/>
<dbReference type="GO" id="GO:0000166">
    <property type="term" value="F:nucleotide binding"/>
    <property type="evidence" value="ECO:0007669"/>
    <property type="project" value="UniProtKB-KW"/>
</dbReference>
<keyword evidence="5" id="KW-0328">Glycosyltransferase</keyword>
<name>A0A7S1PDI1_9ALVE</name>